<proteinExistence type="predicted"/>
<keyword evidence="1" id="KW-0812">Transmembrane</keyword>
<feature type="transmembrane region" description="Helical" evidence="1">
    <location>
        <begin position="47"/>
        <end position="68"/>
    </location>
</feature>
<organism evidence="2 3">
    <name type="scientific">Streptomyces sirii</name>
    <dbReference type="NCBI Taxonomy" id="3127701"/>
    <lineage>
        <taxon>Bacteria</taxon>
        <taxon>Bacillati</taxon>
        <taxon>Actinomycetota</taxon>
        <taxon>Actinomycetes</taxon>
        <taxon>Kitasatosporales</taxon>
        <taxon>Streptomycetaceae</taxon>
        <taxon>Streptomyces</taxon>
    </lineage>
</organism>
<accession>A0ABZ2QKK3</accession>
<keyword evidence="1" id="KW-0472">Membrane</keyword>
<sequence>MSNTRNIATGRQKAPVGAYVLMSVVGVVLATAFGAAAALFREESEALTFGVFAATMLGPCLSLSWFVLVSRYTVSPDRHAEENVESRWITNATSGACTDTYAACGIALSAVVVTGLDISGSAALGGVLVLMLVDTAVRYLVEKRRSC</sequence>
<evidence type="ECO:0000313" key="3">
    <source>
        <dbReference type="Proteomes" id="UP001626628"/>
    </source>
</evidence>
<keyword evidence="3" id="KW-1185">Reference proteome</keyword>
<dbReference type="Proteomes" id="UP001626628">
    <property type="component" value="Chromosome"/>
</dbReference>
<protein>
    <submittedName>
        <fullName evidence="2">Uncharacterized protein</fullName>
    </submittedName>
</protein>
<keyword evidence="1" id="KW-1133">Transmembrane helix</keyword>
<feature type="transmembrane region" description="Helical" evidence="1">
    <location>
        <begin position="118"/>
        <end position="141"/>
    </location>
</feature>
<reference evidence="2 3" key="1">
    <citation type="submission" date="2024-03" db="EMBL/GenBank/DDBJ databases">
        <title>The complete genome of Streptomyces sirii sp.nov.</title>
        <authorList>
            <person name="Zakalyukina Y.V."/>
            <person name="Belik A.R."/>
            <person name="Biryukov M.V."/>
            <person name="Baturina O.A."/>
            <person name="Kabilov M.R."/>
        </authorList>
    </citation>
    <scope>NUCLEOTIDE SEQUENCE [LARGE SCALE GENOMIC DNA]</scope>
    <source>
        <strain evidence="2 3">BP-8</strain>
    </source>
</reference>
<evidence type="ECO:0000256" key="1">
    <source>
        <dbReference type="SAM" id="Phobius"/>
    </source>
</evidence>
<dbReference type="EMBL" id="CP147982">
    <property type="protein sequence ID" value="WXK77066.1"/>
    <property type="molecule type" value="Genomic_DNA"/>
</dbReference>
<gene>
    <name evidence="2" type="ORF">WAB15_14245</name>
</gene>
<dbReference type="RefSeq" id="WP_399147859.1">
    <property type="nucleotide sequence ID" value="NZ_CP147982.1"/>
</dbReference>
<evidence type="ECO:0000313" key="2">
    <source>
        <dbReference type="EMBL" id="WXK77066.1"/>
    </source>
</evidence>
<feature type="transmembrane region" description="Helical" evidence="1">
    <location>
        <begin position="20"/>
        <end position="40"/>
    </location>
</feature>
<name>A0ABZ2QKK3_9ACTN</name>